<evidence type="ECO:0000256" key="4">
    <source>
        <dbReference type="ARBA" id="ARBA00022692"/>
    </source>
</evidence>
<feature type="transmembrane region" description="Helical" evidence="10">
    <location>
        <begin position="38"/>
        <end position="62"/>
    </location>
</feature>
<evidence type="ECO:0000256" key="2">
    <source>
        <dbReference type="ARBA" id="ARBA00022475"/>
    </source>
</evidence>
<comment type="subcellular location">
    <subcellularLocation>
        <location evidence="1">Cell membrane</location>
        <topology evidence="1">Multi-pass membrane protein</topology>
    </subcellularLocation>
</comment>
<evidence type="ECO:0000256" key="8">
    <source>
        <dbReference type="ARBA" id="ARBA00023170"/>
    </source>
</evidence>
<feature type="transmembrane region" description="Helical" evidence="10">
    <location>
        <begin position="74"/>
        <end position="96"/>
    </location>
</feature>
<keyword evidence="8" id="KW-0675">Receptor</keyword>
<gene>
    <name evidence="11" type="ORF">MEUPH1_LOCUS17451</name>
</gene>
<evidence type="ECO:0000256" key="5">
    <source>
        <dbReference type="ARBA" id="ARBA00022725"/>
    </source>
</evidence>
<keyword evidence="12" id="KW-1185">Reference proteome</keyword>
<dbReference type="EMBL" id="CARXXK010000003">
    <property type="protein sequence ID" value="CAI6362379.1"/>
    <property type="molecule type" value="Genomic_DNA"/>
</dbReference>
<dbReference type="GO" id="GO:0005549">
    <property type="term" value="F:odorant binding"/>
    <property type="evidence" value="ECO:0007669"/>
    <property type="project" value="InterPro"/>
</dbReference>
<reference evidence="11 12" key="1">
    <citation type="submission" date="2023-01" db="EMBL/GenBank/DDBJ databases">
        <authorList>
            <person name="Whitehead M."/>
        </authorList>
    </citation>
    <scope>NUCLEOTIDE SEQUENCE [LARGE SCALE GENOMIC DNA]</scope>
</reference>
<evidence type="ECO:0000256" key="6">
    <source>
        <dbReference type="ARBA" id="ARBA00022989"/>
    </source>
</evidence>
<accession>A0AAV0X3B8</accession>
<evidence type="ECO:0000313" key="12">
    <source>
        <dbReference type="Proteomes" id="UP001160148"/>
    </source>
</evidence>
<comment type="caution">
    <text evidence="11">The sequence shown here is derived from an EMBL/GenBank/DDBJ whole genome shotgun (WGS) entry which is preliminary data.</text>
</comment>
<keyword evidence="7 10" id="KW-0472">Membrane</keyword>
<dbReference type="GO" id="GO:0004984">
    <property type="term" value="F:olfactory receptor activity"/>
    <property type="evidence" value="ECO:0007669"/>
    <property type="project" value="InterPro"/>
</dbReference>
<dbReference type="GO" id="GO:0007165">
    <property type="term" value="P:signal transduction"/>
    <property type="evidence" value="ECO:0007669"/>
    <property type="project" value="UniProtKB-KW"/>
</dbReference>
<dbReference type="AlphaFoldDB" id="A0AAV0X3B8"/>
<evidence type="ECO:0000256" key="10">
    <source>
        <dbReference type="SAM" id="Phobius"/>
    </source>
</evidence>
<evidence type="ECO:0000313" key="11">
    <source>
        <dbReference type="EMBL" id="CAI6362379.1"/>
    </source>
</evidence>
<feature type="transmembrane region" description="Helical" evidence="10">
    <location>
        <begin position="136"/>
        <end position="157"/>
    </location>
</feature>
<feature type="transmembrane region" description="Helical" evidence="10">
    <location>
        <begin position="203"/>
        <end position="225"/>
    </location>
</feature>
<keyword evidence="4 10" id="KW-0812">Transmembrane</keyword>
<keyword evidence="6 10" id="KW-1133">Transmembrane helix</keyword>
<dbReference type="GO" id="GO:0005886">
    <property type="term" value="C:plasma membrane"/>
    <property type="evidence" value="ECO:0007669"/>
    <property type="project" value="UniProtKB-SubCell"/>
</dbReference>
<name>A0AAV0X3B8_9HEMI</name>
<dbReference type="PANTHER" id="PTHR21137">
    <property type="entry name" value="ODORANT RECEPTOR"/>
    <property type="match status" value="1"/>
</dbReference>
<dbReference type="Proteomes" id="UP001160148">
    <property type="component" value="Unassembled WGS sequence"/>
</dbReference>
<proteinExistence type="predicted"/>
<keyword evidence="9" id="KW-0807">Transducer</keyword>
<evidence type="ECO:0008006" key="13">
    <source>
        <dbReference type="Google" id="ProtNLM"/>
    </source>
</evidence>
<keyword evidence="2" id="KW-1003">Cell membrane</keyword>
<evidence type="ECO:0000256" key="3">
    <source>
        <dbReference type="ARBA" id="ARBA00022606"/>
    </source>
</evidence>
<dbReference type="PANTHER" id="PTHR21137:SF35">
    <property type="entry name" value="ODORANT RECEPTOR 19A-RELATED"/>
    <property type="match status" value="1"/>
</dbReference>
<sequence>MNKQKIYDTNFKLFKLIGVYQMVDPHCQKIFGFNVYHFVNIIFIIFTTIMTILGLSGFFYKVHNTNYNNSDVDVIFIIFYVVCITIGNLKVIIIMFKARELWNMLGVTDETFLSNAFYKRNYYKIVKCCGLLSKFFNLYFSFLLITLTSYAIVPIVLNAHSINDSTQNTETIQKMNIINLKYPFTVETYNAFFKLFYASECILLFYIGFGVFALDLLSMTILVVISAQYKLIASAFEVLEHRVDDKDGALLILNTYLIT</sequence>
<protein>
    <recommendedName>
        <fullName evidence="13">Odorant receptor</fullName>
    </recommendedName>
</protein>
<keyword evidence="5" id="KW-0552">Olfaction</keyword>
<dbReference type="InterPro" id="IPR004117">
    <property type="entry name" value="7tm6_olfct_rcpt"/>
</dbReference>
<evidence type="ECO:0000256" key="1">
    <source>
        <dbReference type="ARBA" id="ARBA00004651"/>
    </source>
</evidence>
<keyword evidence="3" id="KW-0716">Sensory transduction</keyword>
<evidence type="ECO:0000256" key="9">
    <source>
        <dbReference type="ARBA" id="ARBA00023224"/>
    </source>
</evidence>
<evidence type="ECO:0000256" key="7">
    <source>
        <dbReference type="ARBA" id="ARBA00023136"/>
    </source>
</evidence>
<organism evidence="11 12">
    <name type="scientific">Macrosiphum euphorbiae</name>
    <name type="common">potato aphid</name>
    <dbReference type="NCBI Taxonomy" id="13131"/>
    <lineage>
        <taxon>Eukaryota</taxon>
        <taxon>Metazoa</taxon>
        <taxon>Ecdysozoa</taxon>
        <taxon>Arthropoda</taxon>
        <taxon>Hexapoda</taxon>
        <taxon>Insecta</taxon>
        <taxon>Pterygota</taxon>
        <taxon>Neoptera</taxon>
        <taxon>Paraneoptera</taxon>
        <taxon>Hemiptera</taxon>
        <taxon>Sternorrhyncha</taxon>
        <taxon>Aphidomorpha</taxon>
        <taxon>Aphidoidea</taxon>
        <taxon>Aphididae</taxon>
        <taxon>Macrosiphini</taxon>
        <taxon>Macrosiphum</taxon>
    </lineage>
</organism>